<protein>
    <submittedName>
        <fullName evidence="1">Uncharacterized protein</fullName>
    </submittedName>
</protein>
<dbReference type="KEGG" id="taf:THA_5"/>
<accession>B7IEJ9</accession>
<dbReference type="STRING" id="484019.THA_5"/>
<name>B7IEJ9_THEAB</name>
<proteinExistence type="predicted"/>
<gene>
    <name evidence="1" type="ordered locus">THA_5</name>
</gene>
<keyword evidence="2" id="KW-1185">Reference proteome</keyword>
<organism evidence="1 2">
    <name type="scientific">Thermosipho africanus (strain TCF52B)</name>
    <dbReference type="NCBI Taxonomy" id="484019"/>
    <lineage>
        <taxon>Bacteria</taxon>
        <taxon>Thermotogati</taxon>
        <taxon>Thermotogota</taxon>
        <taxon>Thermotogae</taxon>
        <taxon>Thermotogales</taxon>
        <taxon>Fervidobacteriaceae</taxon>
        <taxon>Thermosipho</taxon>
    </lineage>
</organism>
<dbReference type="HOGENOM" id="CLU_3349758_0_0_0"/>
<evidence type="ECO:0000313" key="1">
    <source>
        <dbReference type="EMBL" id="ACJ74513.1"/>
    </source>
</evidence>
<evidence type="ECO:0000313" key="2">
    <source>
        <dbReference type="Proteomes" id="UP000002453"/>
    </source>
</evidence>
<dbReference type="Proteomes" id="UP000002453">
    <property type="component" value="Chromosome"/>
</dbReference>
<dbReference type="AlphaFoldDB" id="B7IEJ9"/>
<sequence>MLSSLNLSDFYYGRVLSMLINKGLNPILIENSDERRI</sequence>
<dbReference type="EMBL" id="CP001185">
    <property type="protein sequence ID" value="ACJ74513.1"/>
    <property type="molecule type" value="Genomic_DNA"/>
</dbReference>
<reference evidence="1 2" key="1">
    <citation type="journal article" date="2009" name="J. Bacteriol.">
        <title>The genome of Thermosipho africanus TCF52B: lateral genetic connections to the Firmicutes and Archaea.</title>
        <authorList>
            <person name="Nesboe C.L."/>
            <person name="Bapteste E."/>
            <person name="Curtis B."/>
            <person name="Dahle H."/>
            <person name="Lopez P."/>
            <person name="Macleod D."/>
            <person name="Dlutek M."/>
            <person name="Bowman S."/>
            <person name="Zhaxybayeva O."/>
            <person name="Birkeland N.-K."/>
            <person name="Doolittle W.F."/>
        </authorList>
    </citation>
    <scope>NUCLEOTIDE SEQUENCE [LARGE SCALE GENOMIC DNA]</scope>
    <source>
        <strain evidence="1 2">TCF52B</strain>
    </source>
</reference>